<name>A0ABY8CIF4_9ARCH</name>
<dbReference type="Pfam" id="PF22544">
    <property type="entry name" value="HYDIN_VesB_CFA65-like_Ig"/>
    <property type="match status" value="1"/>
</dbReference>
<dbReference type="InterPro" id="IPR013783">
    <property type="entry name" value="Ig-like_fold"/>
</dbReference>
<dbReference type="GeneID" id="90589846"/>
<sequence>MKSFSALLISIVVLAAPVAAQDTLDWDINNLDEPVSLLETGNNSSTIQTVRLVNDAEGEPITPANFTSKEDFEYNYSGNISSMEHLQNGYWYANLTTIQENTTIEYQLVRSDGSSTIEENLTETLDVGNLSVELMNDFNGYVKPGEDVRLQANVTDTWNDTNEDDATVEAYVTNGTWTGKLGKLGYSPSTEEYSLQVEMPDHANSSYIIHINASASGQGYNKPYGSTSDVFDTYPRSTGKIAYLNASSGCDNSSFFTECGRNAEIETGYNMTAFEASDVELAVKAPLKNGTMRTLDTFSMDENSLWETEFQLPELNTSKYQEKVSMVYNASVNEDQLLTRYNVTYIDYRLSDASENSVQQTEDFLMRFSIEEPFTGNAVDLSEMEEVNATIYDPNGDIFRNYSIGEISFFSNTGFYGKNVYFSRDAENGTYRLNVTTTDSYNSTKSFEQPFNVGEVSSTFNTTDEIEFEFMDLLEHERMFNVTNQKSANLTLNVTLSEELENVTTVNGGENLSLNASETENFTVVFDPVNKTDIDGEITLTDETAGFSEEIDVEIGEPACGLIDGRLCVNSGEWMNVTASERGTVEESFWVQDPREGNLSVTLAEDDTADVFTVSPSGFELNESQEVNVSFDVQEPGNFTGAITVSSENYSVTVQTFLESNVQSLEAAVNVPNSIDLGTVTTGESVTRTITVDNTGDLEVYSTQVQSSTFDVSTENTTIPAGQSRELDLSFSSVEEGSGTVELVSFTSEDTIYSTIPVSTTLESGYMGGDEDDGANGFNGSDNSLNGSDDNSPGDSLSNDEQEESSGSGILILIAVVVFILLLAGFVLYTSYIPEKGDPLYSVLGE</sequence>
<dbReference type="EMBL" id="CP104395">
    <property type="protein sequence ID" value="WEL19434.1"/>
    <property type="molecule type" value="Genomic_DNA"/>
</dbReference>
<feature type="region of interest" description="Disordered" evidence="6">
    <location>
        <begin position="762"/>
        <end position="803"/>
    </location>
</feature>
<dbReference type="Gene3D" id="2.60.40.10">
    <property type="entry name" value="Immunoglobulins"/>
    <property type="match status" value="1"/>
</dbReference>
<evidence type="ECO:0000256" key="5">
    <source>
        <dbReference type="ARBA" id="ARBA00023273"/>
    </source>
</evidence>
<dbReference type="RefSeq" id="WP_347722304.1">
    <property type="nucleotide sequence ID" value="NZ_CP104395.1"/>
</dbReference>
<keyword evidence="7" id="KW-0812">Transmembrane</keyword>
<evidence type="ECO:0000259" key="8">
    <source>
        <dbReference type="Pfam" id="PF22544"/>
    </source>
</evidence>
<keyword evidence="10" id="KW-1185">Reference proteome</keyword>
<proteinExistence type="predicted"/>
<keyword evidence="5" id="KW-0966">Cell projection</keyword>
<feature type="domain" description="HYDIN/VesB/CFA65-like Ig-like" evidence="8">
    <location>
        <begin position="670"/>
        <end position="744"/>
    </location>
</feature>
<feature type="compositionally biased region" description="Low complexity" evidence="6">
    <location>
        <begin position="776"/>
        <end position="797"/>
    </location>
</feature>
<protein>
    <recommendedName>
        <fullName evidence="8">HYDIN/VesB/CFA65-like Ig-like domain-containing protein</fullName>
    </recommendedName>
</protein>
<comment type="subcellular location">
    <subcellularLocation>
        <location evidence="1">Cell projection</location>
        <location evidence="1">Cilium</location>
    </subcellularLocation>
    <subcellularLocation>
        <location evidence="2">Cytoplasm</location>
    </subcellularLocation>
</comment>
<evidence type="ECO:0000313" key="9">
    <source>
        <dbReference type="EMBL" id="WEL19434.1"/>
    </source>
</evidence>
<evidence type="ECO:0000313" key="10">
    <source>
        <dbReference type="Proteomes" id="UP001218034"/>
    </source>
</evidence>
<dbReference type="InterPro" id="IPR053879">
    <property type="entry name" value="HYDIN_VesB_CFA65-like_Ig"/>
</dbReference>
<feature type="transmembrane region" description="Helical" evidence="7">
    <location>
        <begin position="809"/>
        <end position="829"/>
    </location>
</feature>
<keyword evidence="7" id="KW-0472">Membrane</keyword>
<gene>
    <name evidence="9" type="ORF">SVXNc_0410</name>
</gene>
<organism evidence="9 10">
    <name type="scientific">Candidatus Nanohalococcus occultus</name>
    <dbReference type="NCBI Taxonomy" id="2978047"/>
    <lineage>
        <taxon>Archaea</taxon>
        <taxon>Candidatus Nanohalarchaeota</taxon>
        <taxon>Candidatus Nanohalarchaeota incertae sedis</taxon>
        <taxon>Candidatus Nanohalococcus</taxon>
    </lineage>
</organism>
<dbReference type="Proteomes" id="UP001218034">
    <property type="component" value="Chromosome"/>
</dbReference>
<evidence type="ECO:0000256" key="2">
    <source>
        <dbReference type="ARBA" id="ARBA00004496"/>
    </source>
</evidence>
<evidence type="ECO:0000256" key="1">
    <source>
        <dbReference type="ARBA" id="ARBA00004138"/>
    </source>
</evidence>
<evidence type="ECO:0000256" key="6">
    <source>
        <dbReference type="SAM" id="MobiDB-lite"/>
    </source>
</evidence>
<evidence type="ECO:0000256" key="7">
    <source>
        <dbReference type="SAM" id="Phobius"/>
    </source>
</evidence>
<evidence type="ECO:0000256" key="3">
    <source>
        <dbReference type="ARBA" id="ARBA00022490"/>
    </source>
</evidence>
<keyword evidence="3" id="KW-0963">Cytoplasm</keyword>
<keyword evidence="7" id="KW-1133">Transmembrane helix</keyword>
<evidence type="ECO:0000256" key="4">
    <source>
        <dbReference type="ARBA" id="ARBA00023069"/>
    </source>
</evidence>
<accession>A0ABY8CIF4</accession>
<keyword evidence="4" id="KW-0969">Cilium</keyword>
<reference evidence="9 10" key="1">
    <citation type="submission" date="2022-09" db="EMBL/GenBank/DDBJ databases">
        <title>Xylan utilization by haloarchaea-nanohaloarchaea associations.</title>
        <authorList>
            <person name="Yakimov M."/>
        </authorList>
    </citation>
    <scope>NUCLEOTIDE SEQUENCE [LARGE SCALE GENOMIC DNA]</scope>
    <source>
        <strain evidence="9 10">SVXNc</strain>
    </source>
</reference>